<dbReference type="PROSITE" id="PS50005">
    <property type="entry name" value="TPR"/>
    <property type="match status" value="1"/>
</dbReference>
<comment type="caution">
    <text evidence="2">The sequence shown here is derived from an EMBL/GenBank/DDBJ whole genome shotgun (WGS) entry which is preliminary data.</text>
</comment>
<dbReference type="Proteomes" id="UP001606134">
    <property type="component" value="Unassembled WGS sequence"/>
</dbReference>
<dbReference type="InterPro" id="IPR011990">
    <property type="entry name" value="TPR-like_helical_dom_sf"/>
</dbReference>
<name>A0ABW7HJ47_9BURK</name>
<accession>A0ABW7HJ47</accession>
<evidence type="ECO:0000256" key="1">
    <source>
        <dbReference type="PROSITE-ProRule" id="PRU00339"/>
    </source>
</evidence>
<reference evidence="2 3" key="1">
    <citation type="submission" date="2024-08" db="EMBL/GenBank/DDBJ databases">
        <authorList>
            <person name="Lu H."/>
        </authorList>
    </citation>
    <scope>NUCLEOTIDE SEQUENCE [LARGE SCALE GENOMIC DNA]</scope>
    <source>
        <strain evidence="2 3">BYS78W</strain>
    </source>
</reference>
<sequence length="297" mass="32467">MSSDAKQQAQDLHEQAHALDGADDDEALRLYHEALQLDPARPSTLYNLGLIHKYRGEWVESREFNRRSVELQPDGEAANWNLAIAATALCDWATARAAWQRLGIKVAEGDGPIDDDFGTAPVRLNPDTHGEVVWGKRIDPVRVLIMNIPFPASGFRLGDIVLHDGAPTGTRTSGGREYDVFNVLELHAPSRMATFELDVEVGSPDAIEALDEMASGAHVYVEDWTSTVRMLCKACSEGTPHEHHDEDGGRDDSWAERRTLGAAAEDEATLRATLALWDAPGRRVIGLALALSPSTSN</sequence>
<keyword evidence="3" id="KW-1185">Reference proteome</keyword>
<gene>
    <name evidence="2" type="ORF">ACG04R_24920</name>
</gene>
<dbReference type="InterPro" id="IPR019734">
    <property type="entry name" value="TPR_rpt"/>
</dbReference>
<dbReference type="RefSeq" id="WP_394416548.1">
    <property type="nucleotide sequence ID" value="NZ_JBIGIC010000016.1"/>
</dbReference>
<evidence type="ECO:0000313" key="2">
    <source>
        <dbReference type="EMBL" id="MFG6489943.1"/>
    </source>
</evidence>
<keyword evidence="1" id="KW-0802">TPR repeat</keyword>
<dbReference type="Gene3D" id="1.25.40.10">
    <property type="entry name" value="Tetratricopeptide repeat domain"/>
    <property type="match status" value="1"/>
</dbReference>
<proteinExistence type="predicted"/>
<evidence type="ECO:0000313" key="3">
    <source>
        <dbReference type="Proteomes" id="UP001606134"/>
    </source>
</evidence>
<protein>
    <submittedName>
        <fullName evidence="2">Type IV pilus biogenesis/stability protein PilW</fullName>
    </submittedName>
</protein>
<feature type="repeat" description="TPR" evidence="1">
    <location>
        <begin position="42"/>
        <end position="75"/>
    </location>
</feature>
<organism evidence="2 3">
    <name type="scientific">Pelomonas candidula</name>
    <dbReference type="NCBI Taxonomy" id="3299025"/>
    <lineage>
        <taxon>Bacteria</taxon>
        <taxon>Pseudomonadati</taxon>
        <taxon>Pseudomonadota</taxon>
        <taxon>Betaproteobacteria</taxon>
        <taxon>Burkholderiales</taxon>
        <taxon>Sphaerotilaceae</taxon>
        <taxon>Roseateles</taxon>
    </lineage>
</organism>
<dbReference type="SUPFAM" id="SSF48452">
    <property type="entry name" value="TPR-like"/>
    <property type="match status" value="1"/>
</dbReference>
<dbReference type="EMBL" id="JBIGIC010000016">
    <property type="protein sequence ID" value="MFG6489943.1"/>
    <property type="molecule type" value="Genomic_DNA"/>
</dbReference>